<evidence type="ECO:0000256" key="3">
    <source>
        <dbReference type="ARBA" id="ARBA00047353"/>
    </source>
</evidence>
<dbReference type="Proteomes" id="UP000198287">
    <property type="component" value="Unassembled WGS sequence"/>
</dbReference>
<comment type="catalytic activity">
    <reaction evidence="3">
        <text>n isopentenyl diphosphate + (2E,6E)-farnesyl diphosphate = a di-trans,poly-cis-polyprenyl diphosphate + n diphosphate</text>
        <dbReference type="Rhea" id="RHEA:53008"/>
        <dbReference type="Rhea" id="RHEA-COMP:19494"/>
        <dbReference type="ChEBI" id="CHEBI:33019"/>
        <dbReference type="ChEBI" id="CHEBI:128769"/>
        <dbReference type="ChEBI" id="CHEBI:136960"/>
        <dbReference type="ChEBI" id="CHEBI:175763"/>
        <dbReference type="EC" id="2.5.1.87"/>
    </reaction>
</comment>
<dbReference type="Gene3D" id="3.40.1180.10">
    <property type="entry name" value="Decaprenyl diphosphate synthase-like"/>
    <property type="match status" value="1"/>
</dbReference>
<evidence type="ECO:0000256" key="1">
    <source>
        <dbReference type="ARBA" id="ARBA00005432"/>
    </source>
</evidence>
<dbReference type="CDD" id="cd00475">
    <property type="entry name" value="Cis_IPPS"/>
    <property type="match status" value="1"/>
</dbReference>
<gene>
    <name evidence="5" type="ORF">Fcan01_16840</name>
</gene>
<dbReference type="PANTHER" id="PTHR10291:SF43">
    <property type="entry name" value="DEHYDRODOLICHYL DIPHOSPHATE SYNTHASE COMPLEX SUBUNIT DHDDS"/>
    <property type="match status" value="1"/>
</dbReference>
<keyword evidence="6" id="KW-1185">Reference proteome</keyword>
<dbReference type="InterPro" id="IPR001441">
    <property type="entry name" value="UPP_synth-like"/>
</dbReference>
<accession>A0A226DSZ2</accession>
<evidence type="ECO:0000313" key="6">
    <source>
        <dbReference type="Proteomes" id="UP000198287"/>
    </source>
</evidence>
<reference evidence="5 6" key="1">
    <citation type="submission" date="2015-12" db="EMBL/GenBank/DDBJ databases">
        <title>The genome of Folsomia candida.</title>
        <authorList>
            <person name="Faddeeva A."/>
            <person name="Derks M.F."/>
            <person name="Anvar Y."/>
            <person name="Smit S."/>
            <person name="Van Straalen N."/>
            <person name="Roelofs D."/>
        </authorList>
    </citation>
    <scope>NUCLEOTIDE SEQUENCE [LARGE SCALE GENOMIC DNA]</scope>
    <source>
        <strain evidence="5 6">VU population</strain>
        <tissue evidence="5">Whole body</tissue>
    </source>
</reference>
<dbReference type="GO" id="GO:1904423">
    <property type="term" value="C:dehydrodolichyl diphosphate synthase complex"/>
    <property type="evidence" value="ECO:0007669"/>
    <property type="project" value="TreeGrafter"/>
</dbReference>
<dbReference type="OrthoDB" id="4173905at2759"/>
<comment type="caution">
    <text evidence="5">The sequence shown here is derived from an EMBL/GenBank/DDBJ whole genome shotgun (WGS) entry which is preliminary data.</text>
</comment>
<evidence type="ECO:0000313" key="5">
    <source>
        <dbReference type="EMBL" id="OXA47807.1"/>
    </source>
</evidence>
<name>A0A226DSZ2_FOLCA</name>
<dbReference type="PROSITE" id="PS01066">
    <property type="entry name" value="UPP_SYNTHASE"/>
    <property type="match status" value="1"/>
</dbReference>
<protein>
    <recommendedName>
        <fullName evidence="4">Alkyl transferase</fullName>
        <ecNumber evidence="4">2.5.1.-</ecNumber>
    </recommendedName>
</protein>
<dbReference type="EMBL" id="LNIX01000012">
    <property type="protein sequence ID" value="OXA47807.1"/>
    <property type="molecule type" value="Genomic_DNA"/>
</dbReference>
<dbReference type="AlphaFoldDB" id="A0A226DSZ2"/>
<dbReference type="GO" id="GO:0045547">
    <property type="term" value="F:ditrans,polycis-polyprenyl diphosphate synthase [(2E,6E)-farnesyl diphosphate specific] activity"/>
    <property type="evidence" value="ECO:0007669"/>
    <property type="project" value="UniProtKB-EC"/>
</dbReference>
<dbReference type="STRING" id="158441.A0A226DSZ2"/>
<comment type="similarity">
    <text evidence="1 4">Belongs to the UPP synthase family.</text>
</comment>
<dbReference type="EC" id="2.5.1.-" evidence="4"/>
<dbReference type="Pfam" id="PF01255">
    <property type="entry name" value="Prenyltransf"/>
    <property type="match status" value="1"/>
</dbReference>
<dbReference type="GO" id="GO:0005783">
    <property type="term" value="C:endoplasmic reticulum"/>
    <property type="evidence" value="ECO:0007669"/>
    <property type="project" value="TreeGrafter"/>
</dbReference>
<organism evidence="5 6">
    <name type="scientific">Folsomia candida</name>
    <name type="common">Springtail</name>
    <dbReference type="NCBI Taxonomy" id="158441"/>
    <lineage>
        <taxon>Eukaryota</taxon>
        <taxon>Metazoa</taxon>
        <taxon>Ecdysozoa</taxon>
        <taxon>Arthropoda</taxon>
        <taxon>Hexapoda</taxon>
        <taxon>Collembola</taxon>
        <taxon>Entomobryomorpha</taxon>
        <taxon>Isotomoidea</taxon>
        <taxon>Isotomidae</taxon>
        <taxon>Proisotominae</taxon>
        <taxon>Folsomia</taxon>
    </lineage>
</organism>
<dbReference type="NCBIfam" id="TIGR00055">
    <property type="entry name" value="uppS"/>
    <property type="match status" value="1"/>
</dbReference>
<sequence>MSILEILGASITQMGKIPDHVAIILDGNRRYSRSLGLPVEVGHKIGHLNKASISQPIRVSLIHKLLQWQRTLHIKEITAYLFSIENFKRSKAEVENLMELVFLTCTYFMQEIDAGNNTDMCIQIIGNWEGLLPVKLQHRIAHMMVKTRHLEPYRFNIAVAYTGRNAILQSLNAFSGSKDEITGNLRGCECSEYLIAQAQHLVDMSPVDMLIRTGGNLRLSDFMMWETSQAYIHFVPETWPEFSFWKLVHAIFLYQVHRRSVEKMPDIPIESKERNILEEVRQCRWTRIEHLALKDVEYDGGNLDFNPPSKYIETAEKILRF</sequence>
<dbReference type="InterPro" id="IPR036424">
    <property type="entry name" value="UPP_synth-like_sf"/>
</dbReference>
<dbReference type="GO" id="GO:0016094">
    <property type="term" value="P:polyprenol biosynthetic process"/>
    <property type="evidence" value="ECO:0007669"/>
    <property type="project" value="TreeGrafter"/>
</dbReference>
<dbReference type="InterPro" id="IPR018520">
    <property type="entry name" value="UPP_synth-like_CS"/>
</dbReference>
<keyword evidence="2 4" id="KW-0808">Transferase</keyword>
<dbReference type="PANTHER" id="PTHR10291">
    <property type="entry name" value="DEHYDRODOLICHYL DIPHOSPHATE SYNTHASE FAMILY MEMBER"/>
    <property type="match status" value="1"/>
</dbReference>
<evidence type="ECO:0000256" key="4">
    <source>
        <dbReference type="RuleBase" id="RU363018"/>
    </source>
</evidence>
<dbReference type="SUPFAM" id="SSF64005">
    <property type="entry name" value="Undecaprenyl diphosphate synthase"/>
    <property type="match status" value="1"/>
</dbReference>
<evidence type="ECO:0000256" key="2">
    <source>
        <dbReference type="ARBA" id="ARBA00022679"/>
    </source>
</evidence>
<proteinExistence type="inferred from homology"/>